<feature type="domain" description="Tyr recombinase" evidence="4">
    <location>
        <begin position="101"/>
        <end position="299"/>
    </location>
</feature>
<comment type="caution">
    <text evidence="5">The sequence shown here is derived from an EMBL/GenBank/DDBJ whole genome shotgun (WGS) entry which is preliminary data.</text>
</comment>
<gene>
    <name evidence="5" type="ORF">FGL98_24800</name>
</gene>
<proteinExistence type="inferred from homology"/>
<dbReference type="GO" id="GO:0006310">
    <property type="term" value="P:DNA recombination"/>
    <property type="evidence" value="ECO:0007669"/>
    <property type="project" value="UniProtKB-KW"/>
</dbReference>
<dbReference type="GO" id="GO:0003677">
    <property type="term" value="F:DNA binding"/>
    <property type="evidence" value="ECO:0007669"/>
    <property type="project" value="UniProtKB-KW"/>
</dbReference>
<dbReference type="AlphaFoldDB" id="A0A563DP91"/>
<reference evidence="5 6" key="1">
    <citation type="submission" date="2019-05" db="EMBL/GenBank/DDBJ databases">
        <authorList>
            <person name="Lee S.D."/>
        </authorList>
    </citation>
    <scope>NUCLEOTIDE SEQUENCE [LARGE SCALE GENOMIC DNA]</scope>
    <source>
        <strain evidence="5 6">C5-26</strain>
    </source>
</reference>
<dbReference type="InterPro" id="IPR011010">
    <property type="entry name" value="DNA_brk_join_enz"/>
</dbReference>
<dbReference type="Proteomes" id="UP000320244">
    <property type="component" value="Unassembled WGS sequence"/>
</dbReference>
<comment type="similarity">
    <text evidence="1">Belongs to the 'phage' integrase family.</text>
</comment>
<evidence type="ECO:0000256" key="3">
    <source>
        <dbReference type="ARBA" id="ARBA00023172"/>
    </source>
</evidence>
<dbReference type="Pfam" id="PF00589">
    <property type="entry name" value="Phage_integrase"/>
    <property type="match status" value="1"/>
</dbReference>
<dbReference type="GO" id="GO:0015074">
    <property type="term" value="P:DNA integration"/>
    <property type="evidence" value="ECO:0007669"/>
    <property type="project" value="InterPro"/>
</dbReference>
<keyword evidence="2" id="KW-0238">DNA-binding</keyword>
<dbReference type="SUPFAM" id="SSF56349">
    <property type="entry name" value="DNA breaking-rejoining enzymes"/>
    <property type="match status" value="1"/>
</dbReference>
<evidence type="ECO:0000313" key="6">
    <source>
        <dbReference type="Proteomes" id="UP000320244"/>
    </source>
</evidence>
<keyword evidence="6" id="KW-1185">Reference proteome</keyword>
<dbReference type="InterPro" id="IPR002104">
    <property type="entry name" value="Integrase_catalytic"/>
</dbReference>
<dbReference type="EMBL" id="VCQV01000098">
    <property type="protein sequence ID" value="TWP32020.1"/>
    <property type="molecule type" value="Genomic_DNA"/>
</dbReference>
<organism evidence="5 6">
    <name type="scientific">Leekyejoonella antrihumi</name>
    <dbReference type="NCBI Taxonomy" id="1660198"/>
    <lineage>
        <taxon>Bacteria</taxon>
        <taxon>Bacillati</taxon>
        <taxon>Actinomycetota</taxon>
        <taxon>Actinomycetes</taxon>
        <taxon>Micrococcales</taxon>
        <taxon>Dermacoccaceae</taxon>
        <taxon>Leekyejoonella</taxon>
    </lineage>
</organism>
<keyword evidence="3" id="KW-0233">DNA recombination</keyword>
<dbReference type="RefSeq" id="WP_146321517.1">
    <property type="nucleotide sequence ID" value="NZ_VCQV01000098.1"/>
</dbReference>
<dbReference type="InterPro" id="IPR050090">
    <property type="entry name" value="Tyrosine_recombinase_XerCD"/>
</dbReference>
<dbReference type="InterPro" id="IPR013762">
    <property type="entry name" value="Integrase-like_cat_sf"/>
</dbReference>
<evidence type="ECO:0000259" key="4">
    <source>
        <dbReference type="PROSITE" id="PS51898"/>
    </source>
</evidence>
<dbReference type="PANTHER" id="PTHR30349">
    <property type="entry name" value="PHAGE INTEGRASE-RELATED"/>
    <property type="match status" value="1"/>
</dbReference>
<dbReference type="PROSITE" id="PS51898">
    <property type="entry name" value="TYR_RECOMBINASE"/>
    <property type="match status" value="1"/>
</dbReference>
<dbReference type="PANTHER" id="PTHR30349:SF41">
    <property type="entry name" value="INTEGRASE_RECOMBINASE PROTEIN MJ0367-RELATED"/>
    <property type="match status" value="1"/>
</dbReference>
<dbReference type="Gene3D" id="1.10.443.10">
    <property type="entry name" value="Intergrase catalytic core"/>
    <property type="match status" value="1"/>
</dbReference>
<evidence type="ECO:0000313" key="5">
    <source>
        <dbReference type="EMBL" id="TWP32020.1"/>
    </source>
</evidence>
<name>A0A563DP91_9MICO</name>
<accession>A0A563DP91</accession>
<evidence type="ECO:0000256" key="1">
    <source>
        <dbReference type="ARBA" id="ARBA00008857"/>
    </source>
</evidence>
<reference evidence="5 6" key="2">
    <citation type="submission" date="2019-08" db="EMBL/GenBank/DDBJ databases">
        <title>Jejuicoccus antrihumi gen. nov., sp. nov., a new member of the family Dermacoccaceae isolated from a cave.</title>
        <authorList>
            <person name="Schumann P."/>
            <person name="Kim I.S."/>
        </authorList>
    </citation>
    <scope>NUCLEOTIDE SEQUENCE [LARGE SCALE GENOMIC DNA]</scope>
    <source>
        <strain evidence="5 6">C5-26</strain>
    </source>
</reference>
<dbReference type="OrthoDB" id="5464621at2"/>
<evidence type="ECO:0000256" key="2">
    <source>
        <dbReference type="ARBA" id="ARBA00023125"/>
    </source>
</evidence>
<sequence length="310" mass="34318">MSALEQSLAEYLQLRHSLGHELADAGRLLPSFVAYLDAHEATTVTIEAALGWAQQPGTDTVSTVGPRRMTAVRGFARYLSGTIAETQIPPVGLMPSRQRWRQPFIYSPTDITTLMNQARTSMTSPLRAATYEALIGLLASSGLRIGEAIKLDRDDVDGTQGVLLIRESKFGKSRLVPLHPSSMQALQDYAALRDKLQPRPTEPSFFVSLTRKRLLYAVVCPTFRQLVNTTGVGADSPHPPRLHDLRHSFAVRTLLRWYRSGQDVQARIPSLSTYLGHREPSSTFWYLSAAPELLALAAARQDSTRLEAQP</sequence>
<protein>
    <submittedName>
        <fullName evidence="5">Integrase</fullName>
    </submittedName>
</protein>